<proteinExistence type="predicted"/>
<protein>
    <submittedName>
        <fullName evidence="2">Uncharacterized protein</fullName>
    </submittedName>
</protein>
<sequence>MASFHEKVSFTTEILISFLRSPLSISPSLAPTAFTAADPSPNLTKVLAAGHPLTSSSRSESPPRCAVTFSINTAHQGCHSNSVGFCLFLLQVCNMKGLGFGAKVLVLFFVYCMVGLFVLVGNLKEVIERDLLVNDIPKELVNNWAQWFCMIHVADLL</sequence>
<keyword evidence="1" id="KW-0812">Transmembrane</keyword>
<dbReference type="AlphaFoldDB" id="A0AAN9IG20"/>
<evidence type="ECO:0000313" key="2">
    <source>
        <dbReference type="EMBL" id="KAK7277927.1"/>
    </source>
</evidence>
<evidence type="ECO:0000256" key="1">
    <source>
        <dbReference type="SAM" id="Phobius"/>
    </source>
</evidence>
<accession>A0AAN9IG20</accession>
<keyword evidence="1" id="KW-0472">Membrane</keyword>
<feature type="transmembrane region" description="Helical" evidence="1">
    <location>
        <begin position="104"/>
        <end position="123"/>
    </location>
</feature>
<organism evidence="2 3">
    <name type="scientific">Clitoria ternatea</name>
    <name type="common">Butterfly pea</name>
    <dbReference type="NCBI Taxonomy" id="43366"/>
    <lineage>
        <taxon>Eukaryota</taxon>
        <taxon>Viridiplantae</taxon>
        <taxon>Streptophyta</taxon>
        <taxon>Embryophyta</taxon>
        <taxon>Tracheophyta</taxon>
        <taxon>Spermatophyta</taxon>
        <taxon>Magnoliopsida</taxon>
        <taxon>eudicotyledons</taxon>
        <taxon>Gunneridae</taxon>
        <taxon>Pentapetalae</taxon>
        <taxon>rosids</taxon>
        <taxon>fabids</taxon>
        <taxon>Fabales</taxon>
        <taxon>Fabaceae</taxon>
        <taxon>Papilionoideae</taxon>
        <taxon>50 kb inversion clade</taxon>
        <taxon>NPAAA clade</taxon>
        <taxon>indigoferoid/millettioid clade</taxon>
        <taxon>Phaseoleae</taxon>
        <taxon>Clitoria</taxon>
    </lineage>
</organism>
<comment type="caution">
    <text evidence="2">The sequence shown here is derived from an EMBL/GenBank/DDBJ whole genome shotgun (WGS) entry which is preliminary data.</text>
</comment>
<keyword evidence="1" id="KW-1133">Transmembrane helix</keyword>
<name>A0AAN9IG20_CLITE</name>
<gene>
    <name evidence="2" type="ORF">RJT34_22946</name>
</gene>
<dbReference type="EMBL" id="JAYKXN010000006">
    <property type="protein sequence ID" value="KAK7277927.1"/>
    <property type="molecule type" value="Genomic_DNA"/>
</dbReference>
<dbReference type="Proteomes" id="UP001359559">
    <property type="component" value="Unassembled WGS sequence"/>
</dbReference>
<reference evidence="2 3" key="1">
    <citation type="submission" date="2024-01" db="EMBL/GenBank/DDBJ databases">
        <title>The genomes of 5 underutilized Papilionoideae crops provide insights into root nodulation and disease resistance.</title>
        <authorList>
            <person name="Yuan L."/>
        </authorList>
    </citation>
    <scope>NUCLEOTIDE SEQUENCE [LARGE SCALE GENOMIC DNA]</scope>
    <source>
        <strain evidence="2">LY-2023</strain>
        <tissue evidence="2">Leaf</tissue>
    </source>
</reference>
<keyword evidence="3" id="KW-1185">Reference proteome</keyword>
<evidence type="ECO:0000313" key="3">
    <source>
        <dbReference type="Proteomes" id="UP001359559"/>
    </source>
</evidence>